<evidence type="ECO:0000259" key="7">
    <source>
        <dbReference type="Pfam" id="PF12698"/>
    </source>
</evidence>
<feature type="transmembrane region" description="Helical" evidence="6">
    <location>
        <begin position="12"/>
        <end position="36"/>
    </location>
</feature>
<comment type="subcellular location">
    <subcellularLocation>
        <location evidence="1">Cell membrane</location>
        <topology evidence="1">Multi-pass membrane protein</topology>
    </subcellularLocation>
</comment>
<protein>
    <submittedName>
        <fullName evidence="8">ABC-2 type transport system permease protein</fullName>
    </submittedName>
</protein>
<evidence type="ECO:0000256" key="3">
    <source>
        <dbReference type="ARBA" id="ARBA00022692"/>
    </source>
</evidence>
<feature type="transmembrane region" description="Helical" evidence="6">
    <location>
        <begin position="351"/>
        <end position="370"/>
    </location>
</feature>
<evidence type="ECO:0000256" key="6">
    <source>
        <dbReference type="SAM" id="Phobius"/>
    </source>
</evidence>
<evidence type="ECO:0000256" key="1">
    <source>
        <dbReference type="ARBA" id="ARBA00004651"/>
    </source>
</evidence>
<feature type="transmembrane region" description="Helical" evidence="6">
    <location>
        <begin position="187"/>
        <end position="209"/>
    </location>
</feature>
<evidence type="ECO:0000313" key="8">
    <source>
        <dbReference type="EMBL" id="TDP12872.1"/>
    </source>
</evidence>
<gene>
    <name evidence="8" type="ORF">DFR39_101346</name>
</gene>
<dbReference type="PANTHER" id="PTHR30294:SF46">
    <property type="entry name" value="ABC TRANSPORTER PERMEASE"/>
    <property type="match status" value="1"/>
</dbReference>
<feature type="transmembrane region" description="Helical" evidence="6">
    <location>
        <begin position="229"/>
        <end position="251"/>
    </location>
</feature>
<proteinExistence type="predicted"/>
<keyword evidence="9" id="KW-1185">Reference proteome</keyword>
<dbReference type="GO" id="GO:0140359">
    <property type="term" value="F:ABC-type transporter activity"/>
    <property type="evidence" value="ECO:0007669"/>
    <property type="project" value="InterPro"/>
</dbReference>
<dbReference type="InterPro" id="IPR013525">
    <property type="entry name" value="ABC2_TM"/>
</dbReference>
<feature type="transmembrane region" description="Helical" evidence="6">
    <location>
        <begin position="292"/>
        <end position="310"/>
    </location>
</feature>
<dbReference type="Pfam" id="PF12698">
    <property type="entry name" value="ABC2_membrane_3"/>
    <property type="match status" value="1"/>
</dbReference>
<evidence type="ECO:0000256" key="5">
    <source>
        <dbReference type="ARBA" id="ARBA00023136"/>
    </source>
</evidence>
<keyword evidence="3 6" id="KW-0812">Transmembrane</keyword>
<dbReference type="GO" id="GO:0005886">
    <property type="term" value="C:plasma membrane"/>
    <property type="evidence" value="ECO:0007669"/>
    <property type="project" value="UniProtKB-SubCell"/>
</dbReference>
<name>A0A4R6NAB2_9BURK</name>
<accession>A0A4R6NAB2</accession>
<feature type="domain" description="ABC-2 type transporter transmembrane" evidence="7">
    <location>
        <begin position="22"/>
        <end position="367"/>
    </location>
</feature>
<dbReference type="PANTHER" id="PTHR30294">
    <property type="entry name" value="MEMBRANE COMPONENT OF ABC TRANSPORTER YHHJ-RELATED"/>
    <property type="match status" value="1"/>
</dbReference>
<dbReference type="OrthoDB" id="9811522at2"/>
<evidence type="ECO:0000256" key="4">
    <source>
        <dbReference type="ARBA" id="ARBA00022989"/>
    </source>
</evidence>
<keyword evidence="5 6" id="KW-0472">Membrane</keyword>
<keyword evidence="4 6" id="KW-1133">Transmembrane helix</keyword>
<evidence type="ECO:0000256" key="2">
    <source>
        <dbReference type="ARBA" id="ARBA00022475"/>
    </source>
</evidence>
<sequence length="385" mass="41326">MSRSWLRELLATWRAVLGDAGVLLMLLIAPLIYSFFYPWPYSSEQLQRVPVALVDQDHSALSRQVQRFVQASPRLELRLLTADEGAARAALAAGEIRGYALLPAGLKREAGLGRGQVVPVLADGAYFLPNKIVLQGFAEVLGTVSAGIELRQLQAGGQSPRQAQASRSPLNVELAALYNPHEGYGSAVVPAVAVLIIQQLLLIGVAMWVGQRFERPAPAQSLSLWSARLTALAALGGLSAAWFYALIFPFFGYAHGGNPAGSALALALLVWASCAAGMALGALLADRERAMALMLATSLPMAFLAGFSWPREALPLPLWWLGEALPAVTGIQALLRLNQMDAPLQAVQPQLLSMALQALGYSLLAAWAIAHRQRHPAHKEWSIAQ</sequence>
<evidence type="ECO:0000313" key="9">
    <source>
        <dbReference type="Proteomes" id="UP000295357"/>
    </source>
</evidence>
<organism evidence="8 9">
    <name type="scientific">Roseateles asaccharophilus</name>
    <dbReference type="NCBI Taxonomy" id="582607"/>
    <lineage>
        <taxon>Bacteria</taxon>
        <taxon>Pseudomonadati</taxon>
        <taxon>Pseudomonadota</taxon>
        <taxon>Betaproteobacteria</taxon>
        <taxon>Burkholderiales</taxon>
        <taxon>Sphaerotilaceae</taxon>
        <taxon>Roseateles</taxon>
    </lineage>
</organism>
<dbReference type="Gene3D" id="3.40.1710.10">
    <property type="entry name" value="abc type-2 transporter like domain"/>
    <property type="match status" value="1"/>
</dbReference>
<feature type="transmembrane region" description="Helical" evidence="6">
    <location>
        <begin position="263"/>
        <end position="285"/>
    </location>
</feature>
<dbReference type="RefSeq" id="WP_133601806.1">
    <property type="nucleotide sequence ID" value="NZ_JAUFPJ010000015.1"/>
</dbReference>
<dbReference type="EMBL" id="SNXE01000001">
    <property type="protein sequence ID" value="TDP12872.1"/>
    <property type="molecule type" value="Genomic_DNA"/>
</dbReference>
<dbReference type="AlphaFoldDB" id="A0A4R6NAB2"/>
<reference evidence="8 9" key="1">
    <citation type="submission" date="2019-03" db="EMBL/GenBank/DDBJ databases">
        <title>Genomic Encyclopedia of Type Strains, Phase IV (KMG-IV): sequencing the most valuable type-strain genomes for metagenomic binning, comparative biology and taxonomic classification.</title>
        <authorList>
            <person name="Goeker M."/>
        </authorList>
    </citation>
    <scope>NUCLEOTIDE SEQUENCE [LARGE SCALE GENOMIC DNA]</scope>
    <source>
        <strain evidence="8 9">DSM 25082</strain>
    </source>
</reference>
<dbReference type="InterPro" id="IPR051449">
    <property type="entry name" value="ABC-2_transporter_component"/>
</dbReference>
<keyword evidence="2" id="KW-1003">Cell membrane</keyword>
<dbReference type="Proteomes" id="UP000295357">
    <property type="component" value="Unassembled WGS sequence"/>
</dbReference>
<comment type="caution">
    <text evidence="8">The sequence shown here is derived from an EMBL/GenBank/DDBJ whole genome shotgun (WGS) entry which is preliminary data.</text>
</comment>